<keyword evidence="1" id="KW-0472">Membrane</keyword>
<keyword evidence="1" id="KW-0812">Transmembrane</keyword>
<feature type="transmembrane region" description="Helical" evidence="1">
    <location>
        <begin position="61"/>
        <end position="80"/>
    </location>
</feature>
<keyword evidence="3" id="KW-1185">Reference proteome</keyword>
<evidence type="ECO:0000313" key="2">
    <source>
        <dbReference type="EMBL" id="GIY45665.1"/>
    </source>
</evidence>
<reference evidence="2 3" key="1">
    <citation type="submission" date="2021-06" db="EMBL/GenBank/DDBJ databases">
        <title>Caerostris extrusa draft genome.</title>
        <authorList>
            <person name="Kono N."/>
            <person name="Arakawa K."/>
        </authorList>
    </citation>
    <scope>NUCLEOTIDE SEQUENCE [LARGE SCALE GENOMIC DNA]</scope>
</reference>
<gene>
    <name evidence="2" type="ORF">CEXT_24971</name>
</gene>
<name>A0AAV4TLJ1_CAEEX</name>
<comment type="caution">
    <text evidence="2">The sequence shown here is derived from an EMBL/GenBank/DDBJ whole genome shotgun (WGS) entry which is preliminary data.</text>
</comment>
<accession>A0AAV4TLJ1</accession>
<evidence type="ECO:0000313" key="3">
    <source>
        <dbReference type="Proteomes" id="UP001054945"/>
    </source>
</evidence>
<proteinExistence type="predicted"/>
<sequence>MIAERYPSEEWILVYTGRSRKNRNVAALVPFPQLRKVSISWYGRISYWNGSISLCSNQTKWSTWIMSFLTFNGPTLLLYIHSNRTRKHFRRLMDAGHPSRSCVYCISPIRRLTPPGPLSVWVRKCRGIIEMGIN</sequence>
<organism evidence="2 3">
    <name type="scientific">Caerostris extrusa</name>
    <name type="common">Bark spider</name>
    <name type="synonym">Caerostris bankana</name>
    <dbReference type="NCBI Taxonomy" id="172846"/>
    <lineage>
        <taxon>Eukaryota</taxon>
        <taxon>Metazoa</taxon>
        <taxon>Ecdysozoa</taxon>
        <taxon>Arthropoda</taxon>
        <taxon>Chelicerata</taxon>
        <taxon>Arachnida</taxon>
        <taxon>Araneae</taxon>
        <taxon>Araneomorphae</taxon>
        <taxon>Entelegynae</taxon>
        <taxon>Araneoidea</taxon>
        <taxon>Araneidae</taxon>
        <taxon>Caerostris</taxon>
    </lineage>
</organism>
<protein>
    <submittedName>
        <fullName evidence="2">Uncharacterized protein</fullName>
    </submittedName>
</protein>
<evidence type="ECO:0000256" key="1">
    <source>
        <dbReference type="SAM" id="Phobius"/>
    </source>
</evidence>
<dbReference type="AlphaFoldDB" id="A0AAV4TLJ1"/>
<keyword evidence="1" id="KW-1133">Transmembrane helix</keyword>
<dbReference type="EMBL" id="BPLR01011299">
    <property type="protein sequence ID" value="GIY45665.1"/>
    <property type="molecule type" value="Genomic_DNA"/>
</dbReference>
<dbReference type="Proteomes" id="UP001054945">
    <property type="component" value="Unassembled WGS sequence"/>
</dbReference>